<keyword evidence="3" id="KW-0804">Transcription</keyword>
<dbReference type="InterPro" id="IPR012318">
    <property type="entry name" value="HTH_CRP"/>
</dbReference>
<dbReference type="SUPFAM" id="SSF46785">
    <property type="entry name" value="Winged helix' DNA-binding domain"/>
    <property type="match status" value="1"/>
</dbReference>
<keyword evidence="2" id="KW-0238">DNA-binding</keyword>
<evidence type="ECO:0000313" key="5">
    <source>
        <dbReference type="EMBL" id="KHL25979.1"/>
    </source>
</evidence>
<evidence type="ECO:0000313" key="6">
    <source>
        <dbReference type="Proteomes" id="UP000030988"/>
    </source>
</evidence>
<dbReference type="Pfam" id="PF13545">
    <property type="entry name" value="HTH_Crp_2"/>
    <property type="match status" value="1"/>
</dbReference>
<comment type="caution">
    <text evidence="5">The sequence shown here is derived from an EMBL/GenBank/DDBJ whole genome shotgun (WGS) entry which is preliminary data.</text>
</comment>
<dbReference type="Proteomes" id="UP000030988">
    <property type="component" value="Unassembled WGS sequence"/>
</dbReference>
<dbReference type="SUPFAM" id="SSF51206">
    <property type="entry name" value="cAMP-binding domain-like"/>
    <property type="match status" value="1"/>
</dbReference>
<evidence type="ECO:0000256" key="2">
    <source>
        <dbReference type="ARBA" id="ARBA00023125"/>
    </source>
</evidence>
<dbReference type="AlphaFoldDB" id="A0A0B2BX14"/>
<name>A0A0B2BX14_9SPHN</name>
<dbReference type="EMBL" id="JTDN01000001">
    <property type="protein sequence ID" value="KHL25979.1"/>
    <property type="molecule type" value="Genomic_DNA"/>
</dbReference>
<accession>A0A0B2BX14</accession>
<proteinExistence type="predicted"/>
<dbReference type="STRING" id="1572751.PK98_05315"/>
<dbReference type="GO" id="GO:0006355">
    <property type="term" value="P:regulation of DNA-templated transcription"/>
    <property type="evidence" value="ECO:0007669"/>
    <property type="project" value="InterPro"/>
</dbReference>
<keyword evidence="1" id="KW-0805">Transcription regulation</keyword>
<reference evidence="5 6" key="1">
    <citation type="submission" date="2014-11" db="EMBL/GenBank/DDBJ databases">
        <title>Draft genome sequence of Kirrobacter mercurialis.</title>
        <authorList>
            <person name="Coil D.A."/>
            <person name="Eisen J.A."/>
        </authorList>
    </citation>
    <scope>NUCLEOTIDE SEQUENCE [LARGE SCALE GENOMIC DNA]</scope>
    <source>
        <strain evidence="5 6">Coronado</strain>
    </source>
</reference>
<dbReference type="InterPro" id="IPR014710">
    <property type="entry name" value="RmlC-like_jellyroll"/>
</dbReference>
<gene>
    <name evidence="5" type="ORF">PK98_05315</name>
</gene>
<dbReference type="InterPro" id="IPR036390">
    <property type="entry name" value="WH_DNA-bd_sf"/>
</dbReference>
<dbReference type="SMART" id="SM00419">
    <property type="entry name" value="HTH_CRP"/>
    <property type="match status" value="1"/>
</dbReference>
<evidence type="ECO:0000256" key="1">
    <source>
        <dbReference type="ARBA" id="ARBA00023015"/>
    </source>
</evidence>
<evidence type="ECO:0000256" key="3">
    <source>
        <dbReference type="ARBA" id="ARBA00023163"/>
    </source>
</evidence>
<dbReference type="GO" id="GO:0003677">
    <property type="term" value="F:DNA binding"/>
    <property type="evidence" value="ECO:0007669"/>
    <property type="project" value="UniProtKB-KW"/>
</dbReference>
<evidence type="ECO:0000259" key="4">
    <source>
        <dbReference type="SMART" id="SM00419"/>
    </source>
</evidence>
<dbReference type="InterPro" id="IPR018490">
    <property type="entry name" value="cNMP-bd_dom_sf"/>
</dbReference>
<keyword evidence="6" id="KW-1185">Reference proteome</keyword>
<organism evidence="5 6">
    <name type="scientific">Croceibacterium mercuriale</name>
    <dbReference type="NCBI Taxonomy" id="1572751"/>
    <lineage>
        <taxon>Bacteria</taxon>
        <taxon>Pseudomonadati</taxon>
        <taxon>Pseudomonadota</taxon>
        <taxon>Alphaproteobacteria</taxon>
        <taxon>Sphingomonadales</taxon>
        <taxon>Erythrobacteraceae</taxon>
        <taxon>Croceibacterium</taxon>
    </lineage>
</organism>
<dbReference type="Gene3D" id="2.60.120.10">
    <property type="entry name" value="Jelly Rolls"/>
    <property type="match status" value="1"/>
</dbReference>
<sequence>MLLGRLSAADRAVLEPHCIRFDLLRNQRLASPGEPLPMILFPEGGILSTMSVDGMRTEVGLIGREGMVGTATLLGSPEEMFETFVQVDGASAIAIPADVMMSRMAESHDLRQIMSHYMLYSMLQLSYSIVSRSNQMMEARLARWLLMCHDRMPGDEIPLTHEFLATMISAQRSGVTVTLHLLEGEGLIRANRGRITIRDRCGLEALSGCTYGKAEGSYRELIGHFGKTKGLVGH</sequence>
<protein>
    <recommendedName>
        <fullName evidence="4">HTH crp-type domain-containing protein</fullName>
    </recommendedName>
</protein>
<feature type="domain" description="HTH crp-type" evidence="4">
    <location>
        <begin position="151"/>
        <end position="199"/>
    </location>
</feature>